<proteinExistence type="predicted"/>
<dbReference type="EMBL" id="JADCNL010000052">
    <property type="protein sequence ID" value="KAG0451554.1"/>
    <property type="molecule type" value="Genomic_DNA"/>
</dbReference>
<comment type="caution">
    <text evidence="2">The sequence shown here is derived from an EMBL/GenBank/DDBJ whole genome shotgun (WGS) entry which is preliminary data.</text>
</comment>
<dbReference type="GO" id="GO:0005886">
    <property type="term" value="C:plasma membrane"/>
    <property type="evidence" value="ECO:0007669"/>
    <property type="project" value="TreeGrafter"/>
</dbReference>
<evidence type="ECO:0000313" key="3">
    <source>
        <dbReference type="Proteomes" id="UP000636800"/>
    </source>
</evidence>
<sequence length="304" mass="33131">MDQQNEHGGFSELTSGDKKAHEQGSKIMDSKEKIEYYRSKMQELVRKSELQNAIVNMEKGGSADGLLQVRADRIQSELEELVKALHDRSKHHGLNIKSTATIDLPIGWQPGIAEGAVDWDEDWDKFEDEGFSIVKDLSAEKGYDSNRSNSQSQVVGTDNSFADGASPAVSPTHTYSTVDMLSNAGQYNFMKETTYDHSEYGSVRSPPASPGRSVFGSPSQDSHSVGTGVHGTSPRARHNDSDQGGDESIFSENKFTDEPSWGAALDTNDDVDSVWGFGAKDIGHEKSSSIPSLKQATLVLVQVT</sequence>
<feature type="region of interest" description="Disordered" evidence="1">
    <location>
        <begin position="142"/>
        <end position="170"/>
    </location>
</feature>
<evidence type="ECO:0000256" key="1">
    <source>
        <dbReference type="SAM" id="MobiDB-lite"/>
    </source>
</evidence>
<protein>
    <submittedName>
        <fullName evidence="2">Uncharacterized protein</fullName>
    </submittedName>
</protein>
<dbReference type="OrthoDB" id="1049195at2759"/>
<feature type="region of interest" description="Disordered" evidence="1">
    <location>
        <begin position="1"/>
        <end position="32"/>
    </location>
</feature>
<feature type="region of interest" description="Disordered" evidence="1">
    <location>
        <begin position="198"/>
        <end position="268"/>
    </location>
</feature>
<feature type="compositionally biased region" description="Basic and acidic residues" evidence="1">
    <location>
        <begin position="15"/>
        <end position="32"/>
    </location>
</feature>
<organism evidence="2 3">
    <name type="scientific">Vanilla planifolia</name>
    <name type="common">Vanilla</name>
    <dbReference type="NCBI Taxonomy" id="51239"/>
    <lineage>
        <taxon>Eukaryota</taxon>
        <taxon>Viridiplantae</taxon>
        <taxon>Streptophyta</taxon>
        <taxon>Embryophyta</taxon>
        <taxon>Tracheophyta</taxon>
        <taxon>Spermatophyta</taxon>
        <taxon>Magnoliopsida</taxon>
        <taxon>Liliopsida</taxon>
        <taxon>Asparagales</taxon>
        <taxon>Orchidaceae</taxon>
        <taxon>Vanilloideae</taxon>
        <taxon>Vanilleae</taxon>
        <taxon>Vanilla</taxon>
    </lineage>
</organism>
<dbReference type="Proteomes" id="UP000636800">
    <property type="component" value="Unassembled WGS sequence"/>
</dbReference>
<accession>A0A835U6M1</accession>
<evidence type="ECO:0000313" key="2">
    <source>
        <dbReference type="EMBL" id="KAG0451554.1"/>
    </source>
</evidence>
<dbReference type="PANTHER" id="PTHR11216:SF161">
    <property type="entry name" value="CALCIUM-BINDING EF HAND FAMILY PROTEIN"/>
    <property type="match status" value="1"/>
</dbReference>
<reference evidence="2 3" key="1">
    <citation type="journal article" date="2020" name="Nat. Food">
        <title>A phased Vanilla planifolia genome enables genetic improvement of flavour and production.</title>
        <authorList>
            <person name="Hasing T."/>
            <person name="Tang H."/>
            <person name="Brym M."/>
            <person name="Khazi F."/>
            <person name="Huang T."/>
            <person name="Chambers A.H."/>
        </authorList>
    </citation>
    <scope>NUCLEOTIDE SEQUENCE [LARGE SCALE GENOMIC DNA]</scope>
    <source>
        <tissue evidence="2">Leaf</tissue>
    </source>
</reference>
<keyword evidence="3" id="KW-1185">Reference proteome</keyword>
<name>A0A835U6M1_VANPL</name>
<dbReference type="GO" id="GO:0006897">
    <property type="term" value="P:endocytosis"/>
    <property type="evidence" value="ECO:0007669"/>
    <property type="project" value="TreeGrafter"/>
</dbReference>
<feature type="compositionally biased region" description="Polar residues" evidence="1">
    <location>
        <begin position="145"/>
        <end position="160"/>
    </location>
</feature>
<dbReference type="PANTHER" id="PTHR11216">
    <property type="entry name" value="EH DOMAIN"/>
    <property type="match status" value="1"/>
</dbReference>
<feature type="compositionally biased region" description="Polar residues" evidence="1">
    <location>
        <begin position="216"/>
        <end position="225"/>
    </location>
</feature>
<dbReference type="GO" id="GO:0005737">
    <property type="term" value="C:cytoplasm"/>
    <property type="evidence" value="ECO:0007669"/>
    <property type="project" value="TreeGrafter"/>
</dbReference>
<dbReference type="AlphaFoldDB" id="A0A835U6M1"/>
<dbReference type="GO" id="GO:0016197">
    <property type="term" value="P:endosomal transport"/>
    <property type="evidence" value="ECO:0007669"/>
    <property type="project" value="TreeGrafter"/>
</dbReference>
<gene>
    <name evidence="2" type="ORF">HPP92_026381</name>
</gene>